<dbReference type="Proteomes" id="UP000247702">
    <property type="component" value="Unassembled WGS sequence"/>
</dbReference>
<reference evidence="1 2" key="1">
    <citation type="submission" date="2017-11" db="EMBL/GenBank/DDBJ databases">
        <title>The genome of Rhizophagus clarus HR1 reveals common genetic basis of auxotrophy among arbuscular mycorrhizal fungi.</title>
        <authorList>
            <person name="Kobayashi Y."/>
        </authorList>
    </citation>
    <scope>NUCLEOTIDE SEQUENCE [LARGE SCALE GENOMIC DNA]</scope>
    <source>
        <strain evidence="1 2">HR1</strain>
    </source>
</reference>
<dbReference type="AlphaFoldDB" id="A0A2Z6RZB7"/>
<evidence type="ECO:0000313" key="1">
    <source>
        <dbReference type="EMBL" id="GBC07621.1"/>
    </source>
</evidence>
<proteinExistence type="predicted"/>
<name>A0A2Z6RZB7_9GLOM</name>
<sequence>MKAEESDWNWKNYNKDIVKELENKVYCNDNGKDTLYTEVQDIKDHTNLHFQCITDAINQEKDMTLHFEWIQQYSPKENIDTSIYSNLFTYPTLNEWIETICNLHNDKASGPSRIFYEMLKHLDRKN</sequence>
<dbReference type="EMBL" id="BEXD01004158">
    <property type="protein sequence ID" value="GBC07621.1"/>
    <property type="molecule type" value="Genomic_DNA"/>
</dbReference>
<evidence type="ECO:0000313" key="2">
    <source>
        <dbReference type="Proteomes" id="UP000247702"/>
    </source>
</evidence>
<comment type="caution">
    <text evidence="1">The sequence shown here is derived from an EMBL/GenBank/DDBJ whole genome shotgun (WGS) entry which is preliminary data.</text>
</comment>
<organism evidence="1 2">
    <name type="scientific">Rhizophagus clarus</name>
    <dbReference type="NCBI Taxonomy" id="94130"/>
    <lineage>
        <taxon>Eukaryota</taxon>
        <taxon>Fungi</taxon>
        <taxon>Fungi incertae sedis</taxon>
        <taxon>Mucoromycota</taxon>
        <taxon>Glomeromycotina</taxon>
        <taxon>Glomeromycetes</taxon>
        <taxon>Glomerales</taxon>
        <taxon>Glomeraceae</taxon>
        <taxon>Rhizophagus</taxon>
    </lineage>
</organism>
<gene>
    <name evidence="1" type="ORF">RclHR1_07590002</name>
</gene>
<keyword evidence="2" id="KW-1185">Reference proteome</keyword>
<accession>A0A2Z6RZB7</accession>
<protein>
    <submittedName>
        <fullName evidence="1">Uncharacterized protein</fullName>
    </submittedName>
</protein>